<proteinExistence type="predicted"/>
<gene>
    <name evidence="1" type="ORF">JM949_00375</name>
</gene>
<evidence type="ECO:0000313" key="1">
    <source>
        <dbReference type="EMBL" id="MBM0274023.1"/>
    </source>
</evidence>
<dbReference type="EMBL" id="JAEVHL010000001">
    <property type="protein sequence ID" value="MBM0274023.1"/>
    <property type="molecule type" value="Genomic_DNA"/>
</dbReference>
<sequence>MLRRQDADPSGDRLTQLRVVAGQGRRAGAGDLSVDIGEQRLDRRQIGAGCALAQPRGLRQLHPLIGELAGQPRASERRRIE</sequence>
<reference evidence="1 2" key="1">
    <citation type="submission" date="2021-01" db="EMBL/GenBank/DDBJ databases">
        <title>Draft genome sequence of Micromonospora sp. strain STR1s_6.</title>
        <authorList>
            <person name="Karlyshev A."/>
            <person name="Jawad R."/>
        </authorList>
    </citation>
    <scope>NUCLEOTIDE SEQUENCE [LARGE SCALE GENOMIC DNA]</scope>
    <source>
        <strain evidence="1 2">STR1S-6</strain>
    </source>
</reference>
<dbReference type="Proteomes" id="UP000622245">
    <property type="component" value="Unassembled WGS sequence"/>
</dbReference>
<organism evidence="1 2">
    <name type="scientific">Micromonospora tarensis</name>
    <dbReference type="NCBI Taxonomy" id="2806100"/>
    <lineage>
        <taxon>Bacteria</taxon>
        <taxon>Bacillati</taxon>
        <taxon>Actinomycetota</taxon>
        <taxon>Actinomycetes</taxon>
        <taxon>Micromonosporales</taxon>
        <taxon>Micromonosporaceae</taxon>
        <taxon>Micromonospora</taxon>
    </lineage>
</organism>
<protein>
    <submittedName>
        <fullName evidence="1">Uncharacterized protein</fullName>
    </submittedName>
</protein>
<keyword evidence="2" id="KW-1185">Reference proteome</keyword>
<dbReference type="RefSeq" id="WP_203146447.1">
    <property type="nucleotide sequence ID" value="NZ_JAEVHL010000001.1"/>
</dbReference>
<comment type="caution">
    <text evidence="1">The sequence shown here is derived from an EMBL/GenBank/DDBJ whole genome shotgun (WGS) entry which is preliminary data.</text>
</comment>
<name>A0ABS1Y9F0_9ACTN</name>
<evidence type="ECO:0000313" key="2">
    <source>
        <dbReference type="Proteomes" id="UP000622245"/>
    </source>
</evidence>
<accession>A0ABS1Y9F0</accession>